<dbReference type="AlphaFoldDB" id="X0X1E5"/>
<dbReference type="Gene3D" id="3.40.50.261">
    <property type="entry name" value="Succinyl-CoA synthetase domains"/>
    <property type="match status" value="2"/>
</dbReference>
<feature type="non-terminal residue" evidence="2">
    <location>
        <position position="1"/>
    </location>
</feature>
<dbReference type="EMBL" id="BARS01045828">
    <property type="protein sequence ID" value="GAG37009.1"/>
    <property type="molecule type" value="Genomic_DNA"/>
</dbReference>
<evidence type="ECO:0000313" key="2">
    <source>
        <dbReference type="EMBL" id="GAG37009.1"/>
    </source>
</evidence>
<dbReference type="Pfam" id="PF13607">
    <property type="entry name" value="Succ_CoA_lig"/>
    <property type="match status" value="1"/>
</dbReference>
<dbReference type="PANTHER" id="PTHR42793:SF1">
    <property type="entry name" value="PEPTIDYL-LYSINE N-ACETYLTRANSFERASE PATZ"/>
    <property type="match status" value="1"/>
</dbReference>
<proteinExistence type="predicted"/>
<protein>
    <recommendedName>
        <fullName evidence="1">Succinyl-CoA synthetase-like flavodoxin domain-containing protein</fullName>
    </recommendedName>
</protein>
<dbReference type="SUPFAM" id="SSF52210">
    <property type="entry name" value="Succinyl-CoA synthetase domains"/>
    <property type="match status" value="2"/>
</dbReference>
<dbReference type="InterPro" id="IPR032875">
    <property type="entry name" value="Succ_CoA_lig_flav_dom"/>
</dbReference>
<feature type="domain" description="Succinyl-CoA synthetase-like flavodoxin" evidence="1">
    <location>
        <begin position="37"/>
        <end position="178"/>
    </location>
</feature>
<dbReference type="PANTHER" id="PTHR42793">
    <property type="entry name" value="COA BINDING DOMAIN CONTAINING PROTEIN"/>
    <property type="match status" value="1"/>
</dbReference>
<comment type="caution">
    <text evidence="2">The sequence shown here is derived from an EMBL/GenBank/DDBJ whole genome shotgun (WGS) entry which is preliminary data.</text>
</comment>
<feature type="non-terminal residue" evidence="2">
    <location>
        <position position="247"/>
    </location>
</feature>
<organism evidence="2">
    <name type="scientific">marine sediment metagenome</name>
    <dbReference type="NCBI Taxonomy" id="412755"/>
    <lineage>
        <taxon>unclassified sequences</taxon>
        <taxon>metagenomes</taxon>
        <taxon>ecological metagenomes</taxon>
    </lineage>
</organism>
<dbReference type="InterPro" id="IPR016102">
    <property type="entry name" value="Succinyl-CoA_synth-like"/>
</dbReference>
<sequence>RIVGPNCMGLTKIDGDSDSEIKGGFFSGFGVFDEYRRGNIAIISQSGMLNGGYLRNLMQNHPEMGIRYSCSIGNKMDLSEIEFLDYFIEDSTVNVILLYLESFKNPRKFIELCKKTKYIPNKTIILLKGGITSLGQKASLSHTGSLAESSHLVKAIIKQSGVIQAGNLHDLFQFARTFSMIYNSGKKLPKYGNVAMMAGSGGAGTISADLTMKYGLNFPIMDEITYTLLKELYPEWMPPNRFTLLDL</sequence>
<gene>
    <name evidence="2" type="ORF">S01H1_69066</name>
</gene>
<evidence type="ECO:0000259" key="1">
    <source>
        <dbReference type="Pfam" id="PF13607"/>
    </source>
</evidence>
<reference evidence="2" key="1">
    <citation type="journal article" date="2014" name="Front. Microbiol.">
        <title>High frequency of phylogenetically diverse reductive dehalogenase-homologous genes in deep subseafloor sedimentary metagenomes.</title>
        <authorList>
            <person name="Kawai M."/>
            <person name="Futagami T."/>
            <person name="Toyoda A."/>
            <person name="Takaki Y."/>
            <person name="Nishi S."/>
            <person name="Hori S."/>
            <person name="Arai W."/>
            <person name="Tsubouchi T."/>
            <person name="Morono Y."/>
            <person name="Uchiyama I."/>
            <person name="Ito T."/>
            <person name="Fujiyama A."/>
            <person name="Inagaki F."/>
            <person name="Takami H."/>
        </authorList>
    </citation>
    <scope>NUCLEOTIDE SEQUENCE</scope>
    <source>
        <strain evidence="2">Expedition CK06-06</strain>
    </source>
</reference>
<name>X0X1E5_9ZZZZ</name>
<accession>X0X1E5</accession>